<dbReference type="PANTHER" id="PTHR11669">
    <property type="entry name" value="REPLICATION FACTOR C / DNA POLYMERASE III GAMMA-TAU SUBUNIT"/>
    <property type="match status" value="1"/>
</dbReference>
<dbReference type="InterPro" id="IPR027417">
    <property type="entry name" value="P-loop_NTPase"/>
</dbReference>
<dbReference type="GO" id="GO:0006281">
    <property type="term" value="P:DNA repair"/>
    <property type="evidence" value="ECO:0007669"/>
    <property type="project" value="TreeGrafter"/>
</dbReference>
<dbReference type="InterPro" id="IPR050238">
    <property type="entry name" value="DNA_Rep/Repair_Clamp_Loader"/>
</dbReference>
<dbReference type="SUPFAM" id="SSF52540">
    <property type="entry name" value="P-loop containing nucleoside triphosphate hydrolases"/>
    <property type="match status" value="1"/>
</dbReference>
<evidence type="ECO:0008006" key="5">
    <source>
        <dbReference type="Google" id="ProtNLM"/>
    </source>
</evidence>
<evidence type="ECO:0000256" key="1">
    <source>
        <dbReference type="ARBA" id="ARBA00022705"/>
    </source>
</evidence>
<dbReference type="Gene3D" id="3.40.50.300">
    <property type="entry name" value="P-loop containing nucleotide triphosphate hydrolases"/>
    <property type="match status" value="1"/>
</dbReference>
<dbReference type="GO" id="GO:0003689">
    <property type="term" value="F:DNA clamp loader activity"/>
    <property type="evidence" value="ECO:0007669"/>
    <property type="project" value="TreeGrafter"/>
</dbReference>
<reference evidence="4" key="1">
    <citation type="journal article" date="2020" name="Nature">
        <title>Giant virus diversity and host interactions through global metagenomics.</title>
        <authorList>
            <person name="Schulz F."/>
            <person name="Roux S."/>
            <person name="Paez-Espino D."/>
            <person name="Jungbluth S."/>
            <person name="Walsh D.A."/>
            <person name="Denef V.J."/>
            <person name="McMahon K.D."/>
            <person name="Konstantinidis K.T."/>
            <person name="Eloe-Fadrosh E.A."/>
            <person name="Kyrpides N.C."/>
            <person name="Woyke T."/>
        </authorList>
    </citation>
    <scope>NUCLEOTIDE SEQUENCE</scope>
    <source>
        <strain evidence="4">GVMAG-S-ERX555907-63</strain>
    </source>
</reference>
<evidence type="ECO:0000256" key="2">
    <source>
        <dbReference type="ARBA" id="ARBA00022741"/>
    </source>
</evidence>
<evidence type="ECO:0000256" key="3">
    <source>
        <dbReference type="ARBA" id="ARBA00022840"/>
    </source>
</evidence>
<evidence type="ECO:0000313" key="4">
    <source>
        <dbReference type="EMBL" id="QHU22739.1"/>
    </source>
</evidence>
<dbReference type="EMBL" id="MN741017">
    <property type="protein sequence ID" value="QHU22739.1"/>
    <property type="molecule type" value="Genomic_DNA"/>
</dbReference>
<accession>A0A6C0KYQ8</accession>
<keyword evidence="3" id="KW-0067">ATP-binding</keyword>
<dbReference type="GO" id="GO:0005524">
    <property type="term" value="F:ATP binding"/>
    <property type="evidence" value="ECO:0007669"/>
    <property type="project" value="UniProtKB-KW"/>
</dbReference>
<name>A0A6C0KYQ8_9ZZZZ</name>
<keyword evidence="1" id="KW-0235">DNA replication</keyword>
<protein>
    <recommendedName>
        <fullName evidence="5">ATPase AAA-type core domain-containing protein</fullName>
    </recommendedName>
</protein>
<proteinExistence type="predicted"/>
<dbReference type="AlphaFoldDB" id="A0A6C0KYQ8"/>
<dbReference type="GO" id="GO:0006261">
    <property type="term" value="P:DNA-templated DNA replication"/>
    <property type="evidence" value="ECO:0007669"/>
    <property type="project" value="TreeGrafter"/>
</dbReference>
<dbReference type="PANTHER" id="PTHR11669:SF20">
    <property type="entry name" value="REPLICATION FACTOR C SUBUNIT 4"/>
    <property type="match status" value="1"/>
</dbReference>
<keyword evidence="2" id="KW-0547">Nucleotide-binding</keyword>
<sequence>MSWYELYRPKTLDEISSNKNVVTYLKNMIRLNKFSHFVLSGDVSSGKRTLIKIFLNTVTPNENTLWLNHLSLKTIDSKEKLHSFINSKTNSIHKWLIIENLHKMSSQFLFVLYNILSTTSIIVCVLESTHHIDLSSWAITFNMKTPSEANLLDIAKKILKKENYRFNKKVVDKCIKYSEGKLCTFLYFLQVKYVNKKDIMEFSHLPFSYNDILYDNSLSKRIKQLYSLENIGYSHMDIAKQLFKQVSFDSSKIDYAIILGNAIEHLNHFEHDPYYLYACICKMWKLNECCPKVEYTDSQQTHQH</sequence>
<dbReference type="GO" id="GO:0005663">
    <property type="term" value="C:DNA replication factor C complex"/>
    <property type="evidence" value="ECO:0007669"/>
    <property type="project" value="TreeGrafter"/>
</dbReference>
<organism evidence="4">
    <name type="scientific">viral metagenome</name>
    <dbReference type="NCBI Taxonomy" id="1070528"/>
    <lineage>
        <taxon>unclassified sequences</taxon>
        <taxon>metagenomes</taxon>
        <taxon>organismal metagenomes</taxon>
    </lineage>
</organism>